<comment type="caution">
    <text evidence="3">The sequence shown here is derived from an EMBL/GenBank/DDBJ whole genome shotgun (WGS) entry which is preliminary data.</text>
</comment>
<dbReference type="Pfam" id="PF17129">
    <property type="entry name" value="Peptidase_M99_C"/>
    <property type="match status" value="1"/>
</dbReference>
<feature type="domain" description="SH3b" evidence="2">
    <location>
        <begin position="622"/>
        <end position="695"/>
    </location>
</feature>
<protein>
    <recommendedName>
        <fullName evidence="2">SH3b domain-containing protein</fullName>
    </recommendedName>
</protein>
<evidence type="ECO:0000313" key="3">
    <source>
        <dbReference type="EMBL" id="TLE01011.1"/>
    </source>
</evidence>
<dbReference type="SMART" id="SM00287">
    <property type="entry name" value="SH3b"/>
    <property type="match status" value="2"/>
</dbReference>
<dbReference type="SUPFAM" id="SSF53187">
    <property type="entry name" value="Zn-dependent exopeptidases"/>
    <property type="match status" value="1"/>
</dbReference>
<sequence>MRFFLAYIIFLNLYCTLYAENLVRDFALYKLNEGNKKAPTLLLVGGIHGNEPGAYYASDFFLRHYKITKGSVWVVPVANPHGMFANMRGVYGDMNRKFASLPQNDPDYQSIQKIKELLADPQIDISLHLHDGSGYWRPTYISDLLNPRRWGNCSVIDQKELQGAQYGSLESYVSQMVADINTRLIQPIHRYHANNTHTKAKNDTEQLKALTFYSLSLGKPALTNEASKEIDIPTRVYYHLIAIESLLGQLGIEFERDFQLEVDSVKELIAPSSFDINITNLITLPLNSLRSHITYFPLPKNTSLKTIPIQSQSHLFGLLSLNQTQTQVALKYGSNTLSTLTPEYRTFDTSLKNVNILINGTKHTFPIGSLIYIREDESIEFEASDDYRVNVIGFVLPHQIGLPDESGVKIYKKDLLPRYSLDNAAKTFRAEFYRGDAFSGMITFSFASPKPKQDSQFFAVKYIPATTEQQSKLPQIASKDTPSKITNTPKDSQNTTPKNIPQTYFITSSKGVNIRAQGDINAQILTKLSQGKAVNLIESKGKWSKILYPPNNKEGYVITSALGQNPPNTETSSQVNTLVENSHTQNKQDSKPLESSPQSQKITQETGEAVIRETKTAQKTNTPNAEVKVQVALVRLSPSLNAPVVAKAPLGRKMQILSFEGDNKEWAKIYYIFEGKNGMREINGYVAKHLLTPLER</sequence>
<proteinExistence type="predicted"/>
<gene>
    <name evidence="3" type="ORF">LS65_006795</name>
</gene>
<dbReference type="AlphaFoldDB" id="A0A4U8TKQ6"/>
<dbReference type="CDD" id="cd06243">
    <property type="entry name" value="M14_CP_Csd4-like"/>
    <property type="match status" value="1"/>
</dbReference>
<dbReference type="EMBL" id="JRMQ02000009">
    <property type="protein sequence ID" value="TLE01011.1"/>
    <property type="molecule type" value="Genomic_DNA"/>
</dbReference>
<dbReference type="RefSeq" id="WP_034361076.1">
    <property type="nucleotide sequence ID" value="NZ_CAJUDB010000016.1"/>
</dbReference>
<dbReference type="Pfam" id="PF17130">
    <property type="entry name" value="Peptidase_M99_m"/>
    <property type="match status" value="1"/>
</dbReference>
<dbReference type="STRING" id="425400.LS65_02650"/>
<dbReference type="Pfam" id="PF08239">
    <property type="entry name" value="SH3_3"/>
    <property type="match status" value="1"/>
</dbReference>
<name>A0A4U8TKQ6_9HELI</name>
<dbReference type="InterPro" id="IPR033398">
    <property type="entry name" value="Beta-barrel_M99"/>
</dbReference>
<dbReference type="InterPro" id="IPR033397">
    <property type="entry name" value="Metallo_peptidase_C"/>
</dbReference>
<dbReference type="Gene3D" id="3.40.630.10">
    <property type="entry name" value="Zn peptidases"/>
    <property type="match status" value="1"/>
</dbReference>
<feature type="region of interest" description="Disordered" evidence="1">
    <location>
        <begin position="562"/>
        <end position="604"/>
    </location>
</feature>
<dbReference type="InterPro" id="IPR003646">
    <property type="entry name" value="SH3-like_bac-type"/>
</dbReference>
<dbReference type="Proteomes" id="UP000029707">
    <property type="component" value="Unassembled WGS sequence"/>
</dbReference>
<feature type="compositionally biased region" description="Polar residues" evidence="1">
    <location>
        <begin position="593"/>
        <end position="604"/>
    </location>
</feature>
<feature type="compositionally biased region" description="Polar residues" evidence="1">
    <location>
        <begin position="562"/>
        <end position="585"/>
    </location>
</feature>
<evidence type="ECO:0000313" key="4">
    <source>
        <dbReference type="Proteomes" id="UP000029707"/>
    </source>
</evidence>
<feature type="domain" description="SH3b" evidence="2">
    <location>
        <begin position="501"/>
        <end position="566"/>
    </location>
</feature>
<feature type="region of interest" description="Disordered" evidence="1">
    <location>
        <begin position="471"/>
        <end position="501"/>
    </location>
</feature>
<reference evidence="3 4" key="1">
    <citation type="journal article" date="2014" name="Genome Announc.">
        <title>Draft genome sequences of eight enterohepatic helicobacter species isolated from both laboratory and wild rodents.</title>
        <authorList>
            <person name="Sheh A."/>
            <person name="Shen Z."/>
            <person name="Fox J.G."/>
        </authorList>
    </citation>
    <scope>NUCLEOTIDE SEQUENCE [LARGE SCALE GENOMIC DNA]</scope>
    <source>
        <strain evidence="3 4">MIT 01-6451</strain>
    </source>
</reference>
<evidence type="ECO:0000259" key="2">
    <source>
        <dbReference type="PROSITE" id="PS51781"/>
    </source>
</evidence>
<dbReference type="Pfam" id="PF17033">
    <property type="entry name" value="Peptidase_M99"/>
    <property type="match status" value="1"/>
</dbReference>
<dbReference type="PROSITE" id="PS51781">
    <property type="entry name" value="SH3B"/>
    <property type="match status" value="2"/>
</dbReference>
<dbReference type="OrthoDB" id="10830at2"/>
<keyword evidence="4" id="KW-1185">Reference proteome</keyword>
<organism evidence="3 4">
    <name type="scientific">Helicobacter japonicus</name>
    <dbReference type="NCBI Taxonomy" id="425400"/>
    <lineage>
        <taxon>Bacteria</taxon>
        <taxon>Pseudomonadati</taxon>
        <taxon>Campylobacterota</taxon>
        <taxon>Epsilonproteobacteria</taxon>
        <taxon>Campylobacterales</taxon>
        <taxon>Helicobacteraceae</taxon>
        <taxon>Helicobacter</taxon>
    </lineage>
</organism>
<dbReference type="InterPro" id="IPR031489">
    <property type="entry name" value="Peptidase_M99"/>
</dbReference>
<dbReference type="Gene3D" id="2.30.30.40">
    <property type="entry name" value="SH3 Domains"/>
    <property type="match status" value="2"/>
</dbReference>
<accession>A0A4U8TKQ6</accession>
<evidence type="ECO:0000256" key="1">
    <source>
        <dbReference type="SAM" id="MobiDB-lite"/>
    </source>
</evidence>